<dbReference type="GO" id="GO:0016020">
    <property type="term" value="C:membrane"/>
    <property type="evidence" value="ECO:0007669"/>
    <property type="project" value="TreeGrafter"/>
</dbReference>
<evidence type="ECO:0000313" key="8">
    <source>
        <dbReference type="EMBL" id="QDL92967.1"/>
    </source>
</evidence>
<evidence type="ECO:0000256" key="1">
    <source>
        <dbReference type="ARBA" id="ARBA00001947"/>
    </source>
</evidence>
<dbReference type="InterPro" id="IPR001915">
    <property type="entry name" value="Peptidase_M48"/>
</dbReference>
<dbReference type="GO" id="GO:0046872">
    <property type="term" value="F:metal ion binding"/>
    <property type="evidence" value="ECO:0007669"/>
    <property type="project" value="UniProtKB-KW"/>
</dbReference>
<dbReference type="Gene3D" id="1.25.40.10">
    <property type="entry name" value="Tetratricopeptide repeat domain"/>
    <property type="match status" value="1"/>
</dbReference>
<evidence type="ECO:0000256" key="3">
    <source>
        <dbReference type="ARBA" id="ARBA00022723"/>
    </source>
</evidence>
<comment type="cofactor">
    <cofactor evidence="1">
        <name>Zn(2+)</name>
        <dbReference type="ChEBI" id="CHEBI:29105"/>
    </cofactor>
</comment>
<dbReference type="EMBL" id="CP040818">
    <property type="protein sequence ID" value="QDL92967.1"/>
    <property type="molecule type" value="Genomic_DNA"/>
</dbReference>
<gene>
    <name evidence="8" type="ORF">FDP22_14955</name>
</gene>
<reference evidence="8 9" key="1">
    <citation type="submission" date="2019-06" db="EMBL/GenBank/DDBJ databases">
        <title>Genome sequence of Rhodobacteraceae bacterium D4M1.</title>
        <authorList>
            <person name="Cao J."/>
        </authorList>
    </citation>
    <scope>NUCLEOTIDE SEQUENCE [LARGE SCALE GENOMIC DNA]</scope>
    <source>
        <strain evidence="8 9">D4M1</strain>
    </source>
</reference>
<dbReference type="CDD" id="cd07324">
    <property type="entry name" value="M48C_Oma1-like"/>
    <property type="match status" value="1"/>
</dbReference>
<evidence type="ECO:0000256" key="5">
    <source>
        <dbReference type="ARBA" id="ARBA00022833"/>
    </source>
</evidence>
<keyword evidence="2" id="KW-0645">Protease</keyword>
<keyword evidence="3" id="KW-0479">Metal-binding</keyword>
<dbReference type="Gene3D" id="3.30.2010.10">
    <property type="entry name" value="Metalloproteases ('zincins'), catalytic domain"/>
    <property type="match status" value="1"/>
</dbReference>
<dbReference type="SUPFAM" id="SSF48452">
    <property type="entry name" value="TPR-like"/>
    <property type="match status" value="1"/>
</dbReference>
<organism evidence="8 9">
    <name type="scientific">Paroceanicella profunda</name>
    <dbReference type="NCBI Taxonomy" id="2579971"/>
    <lineage>
        <taxon>Bacteria</taxon>
        <taxon>Pseudomonadati</taxon>
        <taxon>Pseudomonadota</taxon>
        <taxon>Alphaproteobacteria</taxon>
        <taxon>Rhodobacterales</taxon>
        <taxon>Paracoccaceae</taxon>
        <taxon>Paroceanicella</taxon>
    </lineage>
</organism>
<dbReference type="InterPro" id="IPR011990">
    <property type="entry name" value="TPR-like_helical_dom_sf"/>
</dbReference>
<keyword evidence="6" id="KW-0482">Metalloprotease</keyword>
<dbReference type="PANTHER" id="PTHR22726:SF1">
    <property type="entry name" value="METALLOENDOPEPTIDASE OMA1, MITOCHONDRIAL"/>
    <property type="match status" value="1"/>
</dbReference>
<keyword evidence="5" id="KW-0862">Zinc</keyword>
<evidence type="ECO:0000256" key="2">
    <source>
        <dbReference type="ARBA" id="ARBA00022670"/>
    </source>
</evidence>
<keyword evidence="9" id="KW-1185">Reference proteome</keyword>
<accession>A0A5B8FI89</accession>
<dbReference type="GO" id="GO:0004222">
    <property type="term" value="F:metalloendopeptidase activity"/>
    <property type="evidence" value="ECO:0007669"/>
    <property type="project" value="InterPro"/>
</dbReference>
<proteinExistence type="predicted"/>
<protein>
    <submittedName>
        <fullName evidence="8">Peptidase M48</fullName>
    </submittedName>
</protein>
<dbReference type="AlphaFoldDB" id="A0A5B8FI89"/>
<name>A0A5B8FI89_9RHOB</name>
<dbReference type="Proteomes" id="UP000305888">
    <property type="component" value="Chromosome"/>
</dbReference>
<sequence>MLPAGAETLADLAPGSATTTCGENAVRSIDSKPARAGRVSGGRALFRAVTAGLLLAASALGAPAQGLIRDAEVERTLDRIAEPVFQGGGVSPSSIKLYIIGDSSLNAFVAGGRNIFINTGMLMRLTRARQIQAVLAHELGHINGGHLARRGLDTEGATGAAAVGILLAIAAGIAGSPDAAGAIFTGSQSVLQRSFLQFSRGEEASADQAGLTYMERAGINPTGMREVLDILRGQEQMMGRNVDPYALTHPMSVDRMLLAERRIDSSPFRDKPDDPDLAYWVERMRAKLEGFTKRPETVLESLPNDDSEFTLVRRAVALHRLPDPKGAMQAMDRLLAKRPGDPFYLELKAQILLESGRVAESVPFYRRAAAAAPKEPLIAAELAHALIALDDGTGNSKGNAEALTILKKATRDDPANGIALRDLALAYARDGQEGLAALATAERYALRTDFADVIRHARHAVAVLPEGSPGWLRAQDLILVAERMEKKRQ</sequence>
<evidence type="ECO:0000259" key="7">
    <source>
        <dbReference type="Pfam" id="PF01435"/>
    </source>
</evidence>
<dbReference type="OrthoDB" id="9814887at2"/>
<keyword evidence="4" id="KW-0378">Hydrolase</keyword>
<feature type="domain" description="Peptidase M48" evidence="7">
    <location>
        <begin position="74"/>
        <end position="256"/>
    </location>
</feature>
<dbReference type="KEGG" id="ppru:FDP22_14955"/>
<evidence type="ECO:0000256" key="4">
    <source>
        <dbReference type="ARBA" id="ARBA00022801"/>
    </source>
</evidence>
<dbReference type="InterPro" id="IPR051156">
    <property type="entry name" value="Mito/Outer_Membr_Metalloprot"/>
</dbReference>
<evidence type="ECO:0000256" key="6">
    <source>
        <dbReference type="ARBA" id="ARBA00023049"/>
    </source>
</evidence>
<dbReference type="Pfam" id="PF01435">
    <property type="entry name" value="Peptidase_M48"/>
    <property type="match status" value="1"/>
</dbReference>
<dbReference type="PANTHER" id="PTHR22726">
    <property type="entry name" value="METALLOENDOPEPTIDASE OMA1"/>
    <property type="match status" value="1"/>
</dbReference>
<evidence type="ECO:0000313" key="9">
    <source>
        <dbReference type="Proteomes" id="UP000305888"/>
    </source>
</evidence>
<dbReference type="GO" id="GO:0051603">
    <property type="term" value="P:proteolysis involved in protein catabolic process"/>
    <property type="evidence" value="ECO:0007669"/>
    <property type="project" value="TreeGrafter"/>
</dbReference>